<name>A0AAD2K897_9AGAR</name>
<protein>
    <submittedName>
        <fullName evidence="1">Uncharacterized protein</fullName>
    </submittedName>
</protein>
<accession>A0AAD2K897</accession>
<evidence type="ECO:0000313" key="2">
    <source>
        <dbReference type="Proteomes" id="UP001295794"/>
    </source>
</evidence>
<sequence>MPILQTDSLIRATLIYTRKAIYSQGQGCTKRFISHVSSSHATTMHSSASNALLTSLILASSQSSVASLLASPFVFGTFSGGVLQAAEPPASLASAPAAPPSTNAGYNFAGLPFDVTYTPVNAPIGVGSAVGAQGSSSAYLNAVAGGKSSVGAPATAPTGAIPVSSGASSKSGITTATISSSTLYTSLGSVVTASGSLNDSLSSLLKQLTGSKNRKDTVAKALPNIQSLLIAVSGTLKGVISNLNTPTAASDGDRIVHEVKVLAQQISSSVDKISTVASSGADLSTLFPPLQTIQSELHTIFRSLTTQFTTMSQSHVLADAQAMLTSSVENGLTSI</sequence>
<dbReference type="Proteomes" id="UP001295794">
    <property type="component" value="Unassembled WGS sequence"/>
</dbReference>
<reference evidence="1" key="1">
    <citation type="submission" date="2023-11" db="EMBL/GenBank/DDBJ databases">
        <authorList>
            <person name="De Vega J J."/>
            <person name="De Vega J J."/>
        </authorList>
    </citation>
    <scope>NUCLEOTIDE SEQUENCE</scope>
</reference>
<dbReference type="EMBL" id="CAVNYO010000480">
    <property type="protein sequence ID" value="CAK5284622.1"/>
    <property type="molecule type" value="Genomic_DNA"/>
</dbReference>
<organism evidence="1 2">
    <name type="scientific">Mycena citricolor</name>
    <dbReference type="NCBI Taxonomy" id="2018698"/>
    <lineage>
        <taxon>Eukaryota</taxon>
        <taxon>Fungi</taxon>
        <taxon>Dikarya</taxon>
        <taxon>Basidiomycota</taxon>
        <taxon>Agaricomycotina</taxon>
        <taxon>Agaricomycetes</taxon>
        <taxon>Agaricomycetidae</taxon>
        <taxon>Agaricales</taxon>
        <taxon>Marasmiineae</taxon>
        <taxon>Mycenaceae</taxon>
        <taxon>Mycena</taxon>
    </lineage>
</organism>
<gene>
    <name evidence="1" type="ORF">MYCIT1_LOCUS37984</name>
</gene>
<evidence type="ECO:0000313" key="1">
    <source>
        <dbReference type="EMBL" id="CAK5284622.1"/>
    </source>
</evidence>
<proteinExistence type="predicted"/>
<comment type="caution">
    <text evidence="1">The sequence shown here is derived from an EMBL/GenBank/DDBJ whole genome shotgun (WGS) entry which is preliminary data.</text>
</comment>
<keyword evidence="2" id="KW-1185">Reference proteome</keyword>
<dbReference type="AlphaFoldDB" id="A0AAD2K897"/>